<dbReference type="PANTHER" id="PTHR33490">
    <property type="entry name" value="BLR5614 PROTEIN-RELATED"/>
    <property type="match status" value="1"/>
</dbReference>
<evidence type="ECO:0000259" key="3">
    <source>
        <dbReference type="SMART" id="SM00460"/>
    </source>
</evidence>
<dbReference type="SUPFAM" id="SSF54001">
    <property type="entry name" value="Cysteine proteinases"/>
    <property type="match status" value="1"/>
</dbReference>
<dbReference type="AlphaFoldDB" id="A0A1F7YJK1"/>
<dbReference type="InterPro" id="IPR002931">
    <property type="entry name" value="Transglutaminase-like"/>
</dbReference>
<proteinExistence type="predicted"/>
<keyword evidence="1" id="KW-0812">Transmembrane</keyword>
<comment type="caution">
    <text evidence="4">The sequence shown here is derived from an EMBL/GenBank/DDBJ whole genome shotgun (WGS) entry which is preliminary data.</text>
</comment>
<accession>A0A1F7YJK1</accession>
<evidence type="ECO:0000313" key="4">
    <source>
        <dbReference type="EMBL" id="OGM27447.1"/>
    </source>
</evidence>
<feature type="signal peptide" evidence="2">
    <location>
        <begin position="1"/>
        <end position="25"/>
    </location>
</feature>
<keyword evidence="2" id="KW-0732">Signal</keyword>
<dbReference type="Gene3D" id="3.10.620.30">
    <property type="match status" value="1"/>
</dbReference>
<reference evidence="4 5" key="1">
    <citation type="journal article" date="2016" name="Nat. Commun.">
        <title>Thousands of microbial genomes shed light on interconnected biogeochemical processes in an aquifer system.</title>
        <authorList>
            <person name="Anantharaman K."/>
            <person name="Brown C.T."/>
            <person name="Hug L.A."/>
            <person name="Sharon I."/>
            <person name="Castelle C.J."/>
            <person name="Probst A.J."/>
            <person name="Thomas B.C."/>
            <person name="Singh A."/>
            <person name="Wilkins M.J."/>
            <person name="Karaoz U."/>
            <person name="Brodie E.L."/>
            <person name="Williams K.H."/>
            <person name="Hubbard S.S."/>
            <person name="Banfield J.F."/>
        </authorList>
    </citation>
    <scope>NUCLEOTIDE SEQUENCE [LARGE SCALE GENOMIC DNA]</scope>
</reference>
<dbReference type="SMART" id="SM00460">
    <property type="entry name" value="TGc"/>
    <property type="match status" value="1"/>
</dbReference>
<protein>
    <recommendedName>
        <fullName evidence="3">Transglutaminase-like domain-containing protein</fullName>
    </recommendedName>
</protein>
<feature type="domain" description="Transglutaminase-like" evidence="3">
    <location>
        <begin position="349"/>
        <end position="420"/>
    </location>
</feature>
<dbReference type="Proteomes" id="UP000179221">
    <property type="component" value="Unassembled WGS sequence"/>
</dbReference>
<evidence type="ECO:0000313" key="5">
    <source>
        <dbReference type="Proteomes" id="UP000179221"/>
    </source>
</evidence>
<dbReference type="InterPro" id="IPR038765">
    <property type="entry name" value="Papain-like_cys_pep_sf"/>
</dbReference>
<name>A0A1F7YJK1_9BACT</name>
<evidence type="ECO:0000256" key="1">
    <source>
        <dbReference type="SAM" id="Phobius"/>
    </source>
</evidence>
<sequence>MYKKIITLVIFLLFNFFIFTSVALADDYFDADLHISYSINGDGKTSVTNEITIENKVTEKYSLQYNLNLNNINLSDLKAIENGHELNVIQNKDGDNLTLTINFDDKVVGKGKKRLLEIIYTSNNFARKSGEVWEISIPKVGDAGSYRDYSISIIVPKSFGNEAYISPNPGTVSETENSLTYVYNKKNMETSGIVAGFGTFQVFSFKLGYHLENTKNKYDPVEISIPPDTSYQRMYYTNISPKPVNIVTDKDGNWIAIYNLKPKERIDVEVSGDVQVFANPRKYLTPMPIELFANLKPQKYWEVDDTNIQNLAKELKTPEAIYNFVTQNLKYNSAKISEKTQRLGAKAVLFDKQNAICMEFTDLFITLSRAAGIPAREINGYAYTENPQIQPLSLVNDVLHSWPEYWNDELKAWVPVDPTWGSTSGIDYFNKFDLRHFAFVIHGVSSESPVSAGSYKLGSNPQKDVFVGFSQLPTDRHEDITVTGSYSKTFFVDRKVNLKLENTGSVTVYNTSIKIYFDNNHFEDIGIETLPPFGNYQKNLTIPFSLLAKKTPKVIKVEAYNKSIEIPTLHNQDLLFQIISMFLFFIVVIFTSLVKINKKKHARIH</sequence>
<dbReference type="Pfam" id="PF01841">
    <property type="entry name" value="Transglut_core"/>
    <property type="match status" value="1"/>
</dbReference>
<keyword evidence="1" id="KW-0472">Membrane</keyword>
<evidence type="ECO:0000256" key="2">
    <source>
        <dbReference type="SAM" id="SignalP"/>
    </source>
</evidence>
<keyword evidence="1" id="KW-1133">Transmembrane helix</keyword>
<gene>
    <name evidence="4" type="ORF">A2628_01490</name>
</gene>
<dbReference type="PANTHER" id="PTHR33490:SF6">
    <property type="entry name" value="SLL1049 PROTEIN"/>
    <property type="match status" value="1"/>
</dbReference>
<feature type="chain" id="PRO_5009533818" description="Transglutaminase-like domain-containing protein" evidence="2">
    <location>
        <begin position="26"/>
        <end position="605"/>
    </location>
</feature>
<dbReference type="EMBL" id="MGGL01000004">
    <property type="protein sequence ID" value="OGM27447.1"/>
    <property type="molecule type" value="Genomic_DNA"/>
</dbReference>
<feature type="transmembrane region" description="Helical" evidence="1">
    <location>
        <begin position="574"/>
        <end position="594"/>
    </location>
</feature>
<organism evidence="4 5">
    <name type="scientific">Candidatus Woesebacteria bacterium RIFCSPHIGHO2_01_FULL_40_22</name>
    <dbReference type="NCBI Taxonomy" id="1802499"/>
    <lineage>
        <taxon>Bacteria</taxon>
        <taxon>Candidatus Woeseibacteriota</taxon>
    </lineage>
</organism>